<evidence type="ECO:0000313" key="4">
    <source>
        <dbReference type="Proteomes" id="UP000286501"/>
    </source>
</evidence>
<dbReference type="PANTHER" id="PTHR33055">
    <property type="entry name" value="TRANSPOSASE FOR INSERTION SEQUENCE ELEMENT IS1111A"/>
    <property type="match status" value="1"/>
</dbReference>
<dbReference type="InterPro" id="IPR002525">
    <property type="entry name" value="Transp_IS110-like_N"/>
</dbReference>
<dbReference type="AlphaFoldDB" id="A0A3R6E4M2"/>
<dbReference type="GO" id="GO:0003677">
    <property type="term" value="F:DNA binding"/>
    <property type="evidence" value="ECO:0007669"/>
    <property type="project" value="InterPro"/>
</dbReference>
<dbReference type="GO" id="GO:0006313">
    <property type="term" value="P:DNA transposition"/>
    <property type="evidence" value="ECO:0007669"/>
    <property type="project" value="InterPro"/>
</dbReference>
<dbReference type="Pfam" id="PF02371">
    <property type="entry name" value="Transposase_20"/>
    <property type="match status" value="1"/>
</dbReference>
<accession>A0A3R6E4M2</accession>
<dbReference type="Proteomes" id="UP000286501">
    <property type="component" value="Unassembled WGS sequence"/>
</dbReference>
<feature type="domain" description="Transposase IS116/IS110/IS902 C-terminal" evidence="2">
    <location>
        <begin position="200"/>
        <end position="285"/>
    </location>
</feature>
<organism evidence="3 4">
    <name type="scientific">Segatella copri</name>
    <dbReference type="NCBI Taxonomy" id="165179"/>
    <lineage>
        <taxon>Bacteria</taxon>
        <taxon>Pseudomonadati</taxon>
        <taxon>Bacteroidota</taxon>
        <taxon>Bacteroidia</taxon>
        <taxon>Bacteroidales</taxon>
        <taxon>Prevotellaceae</taxon>
        <taxon>Segatella</taxon>
    </lineage>
</organism>
<protein>
    <submittedName>
        <fullName evidence="3">IS110 family transposase</fullName>
    </submittedName>
</protein>
<dbReference type="InterPro" id="IPR047650">
    <property type="entry name" value="Transpos_IS110"/>
</dbReference>
<dbReference type="GO" id="GO:0004803">
    <property type="term" value="F:transposase activity"/>
    <property type="evidence" value="ECO:0007669"/>
    <property type="project" value="InterPro"/>
</dbReference>
<evidence type="ECO:0000259" key="1">
    <source>
        <dbReference type="Pfam" id="PF01548"/>
    </source>
</evidence>
<evidence type="ECO:0000259" key="2">
    <source>
        <dbReference type="Pfam" id="PF02371"/>
    </source>
</evidence>
<dbReference type="EMBL" id="QRIN01000014">
    <property type="protein sequence ID" value="RHG67338.1"/>
    <property type="molecule type" value="Genomic_DNA"/>
</dbReference>
<dbReference type="PANTHER" id="PTHR33055:SF3">
    <property type="entry name" value="PUTATIVE TRANSPOSASE FOR IS117-RELATED"/>
    <property type="match status" value="1"/>
</dbReference>
<gene>
    <name evidence="3" type="ORF">DW250_04635</name>
</gene>
<sequence length="335" mass="38610">MQSYGIDLAKEKFDVSFFDLTSKKVSNQPSHKVVKNNLKSIGRFLETLPSDAVLVAEHTGVYGDTLLKCCMDCNVKIAFVGGYVIHRYRATPDRAKTDVLDCALLREFGERYPDKLKYKTFPEEALYELRQLARHREMLVEQRKQLITADKSEDCRPVRSLVVKRSMDRIKEMLDTEIAETEKEMLKVINGHDSIHHNYELVKSVDGVGLITAVELLVKTENFTKITTARQYSAYAGTAPYEKSSGKMDKGAHISKIGNRRSKTLLYICAESARLHNKEIKLYYERRTLIDKKPRHYVLNAIANKLLRIIFTLVEKGEYYDANFIRQDPRVVKYN</sequence>
<dbReference type="Pfam" id="PF01548">
    <property type="entry name" value="DEDD_Tnp_IS110"/>
    <property type="match status" value="1"/>
</dbReference>
<dbReference type="InterPro" id="IPR003346">
    <property type="entry name" value="Transposase_20"/>
</dbReference>
<comment type="caution">
    <text evidence="3">The sequence shown here is derived from an EMBL/GenBank/DDBJ whole genome shotgun (WGS) entry which is preliminary data.</text>
</comment>
<feature type="domain" description="Transposase IS110-like N-terminal" evidence="1">
    <location>
        <begin position="5"/>
        <end position="147"/>
    </location>
</feature>
<dbReference type="NCBIfam" id="NF033542">
    <property type="entry name" value="transpos_IS110"/>
    <property type="match status" value="1"/>
</dbReference>
<name>A0A3R6E4M2_9BACT</name>
<proteinExistence type="predicted"/>
<reference evidence="3 4" key="1">
    <citation type="submission" date="2018-08" db="EMBL/GenBank/DDBJ databases">
        <title>A genome reference for cultivated species of the human gut microbiota.</title>
        <authorList>
            <person name="Zou Y."/>
            <person name="Xue W."/>
            <person name="Luo G."/>
        </authorList>
    </citation>
    <scope>NUCLEOTIDE SEQUENCE [LARGE SCALE GENOMIC DNA]</scope>
    <source>
        <strain evidence="3 4">AM22-1</strain>
    </source>
</reference>
<evidence type="ECO:0000313" key="3">
    <source>
        <dbReference type="EMBL" id="RHG67338.1"/>
    </source>
</evidence>